<accession>A0A380BEZ6</accession>
<sequence>MSRRPIPLMFIAGPPIRLRVPIVDDESTSVFVKEESSSNSKELAIEVPKINPTIQRKLNKVQTPFGRRVYQPLTFKLNEGEEVFGIIDKIEENVVMIHVNGDEDTIMAVASHDIVDIIWRGKSLPEK</sequence>
<keyword evidence="2" id="KW-1185">Reference proteome</keyword>
<dbReference type="OrthoDB" id="2456601at2"/>
<organism evidence="1 2">
    <name type="scientific">Sporosarcina pasteurii</name>
    <name type="common">Bacillus pasteurii</name>
    <dbReference type="NCBI Taxonomy" id="1474"/>
    <lineage>
        <taxon>Bacteria</taxon>
        <taxon>Bacillati</taxon>
        <taxon>Bacillota</taxon>
        <taxon>Bacilli</taxon>
        <taxon>Bacillales</taxon>
        <taxon>Caryophanaceae</taxon>
        <taxon>Sporosarcina</taxon>
    </lineage>
</organism>
<proteinExistence type="predicted"/>
<dbReference type="AlphaFoldDB" id="A0A380BEZ6"/>
<gene>
    <name evidence="1" type="ORF">NCTC4822_00846</name>
</gene>
<dbReference type="RefSeq" id="WP_115360282.1">
    <property type="nucleotide sequence ID" value="NZ_CP038012.1"/>
</dbReference>
<protein>
    <submittedName>
        <fullName evidence="1">Uncharacterized protein</fullName>
    </submittedName>
</protein>
<reference evidence="1 2" key="1">
    <citation type="submission" date="2018-06" db="EMBL/GenBank/DDBJ databases">
        <authorList>
            <consortium name="Pathogen Informatics"/>
            <person name="Doyle S."/>
        </authorList>
    </citation>
    <scope>NUCLEOTIDE SEQUENCE [LARGE SCALE GENOMIC DNA]</scope>
    <source>
        <strain evidence="2">ATCC 11859 / DSM 33 / NCIB 8841 / NCTC 4822</strain>
    </source>
</reference>
<dbReference type="Proteomes" id="UP000254519">
    <property type="component" value="Unassembled WGS sequence"/>
</dbReference>
<name>A0A380BEZ6_SPOPA</name>
<evidence type="ECO:0000313" key="1">
    <source>
        <dbReference type="EMBL" id="SUI99957.1"/>
    </source>
</evidence>
<dbReference type="EMBL" id="UGYZ01000002">
    <property type="protein sequence ID" value="SUI99957.1"/>
    <property type="molecule type" value="Genomic_DNA"/>
</dbReference>
<evidence type="ECO:0000313" key="2">
    <source>
        <dbReference type="Proteomes" id="UP000254519"/>
    </source>
</evidence>